<dbReference type="Gene3D" id="2.60.120.10">
    <property type="entry name" value="Jelly Rolls"/>
    <property type="match status" value="1"/>
</dbReference>
<reference evidence="3 4" key="1">
    <citation type="submission" date="2019-08" db="EMBL/GenBank/DDBJ databases">
        <title>Archangium and Cystobacter genomes.</title>
        <authorList>
            <person name="Chen I.-C.K."/>
            <person name="Wielgoss S."/>
        </authorList>
    </citation>
    <scope>NUCLEOTIDE SEQUENCE [LARGE SCALE GENOMIC DNA]</scope>
    <source>
        <strain evidence="3 4">Cbm 6</strain>
    </source>
</reference>
<sequence>MAHHHIVNAQDLPWTETTRGSRVAIRRKQLGAAAHGQKLGCSLLELLPGKQSWPRHYHLANEEALFFLEGSGKLRLGDETVPVTAGDYVALPAGPACAHQLINDGEQPLRYLAFSTMLEPDVIVYPDSNKVGVLAGAAPGGNKAARTLEAYLPLATQVGYWDGEEG</sequence>
<dbReference type="InterPro" id="IPR014710">
    <property type="entry name" value="RmlC-like_jellyroll"/>
</dbReference>
<name>A0ABY9WIB8_9BACT</name>
<protein>
    <submittedName>
        <fullName evidence="3">Cupin domain-containing protein</fullName>
    </submittedName>
</protein>
<dbReference type="CDD" id="cd02224">
    <property type="entry name" value="cupin_SPO2919-like"/>
    <property type="match status" value="1"/>
</dbReference>
<dbReference type="PANTHER" id="PTHR35848:SF6">
    <property type="entry name" value="CUPIN TYPE-2 DOMAIN-CONTAINING PROTEIN"/>
    <property type="match status" value="1"/>
</dbReference>
<proteinExistence type="predicted"/>
<evidence type="ECO:0000259" key="2">
    <source>
        <dbReference type="Pfam" id="PF07883"/>
    </source>
</evidence>
<evidence type="ECO:0000313" key="4">
    <source>
        <dbReference type="Proteomes" id="UP001611383"/>
    </source>
</evidence>
<gene>
    <name evidence="3" type="ORF">F0U60_04020</name>
</gene>
<dbReference type="PANTHER" id="PTHR35848">
    <property type="entry name" value="OXALATE-BINDING PROTEIN"/>
    <property type="match status" value="1"/>
</dbReference>
<dbReference type="InterPro" id="IPR011051">
    <property type="entry name" value="RmlC_Cupin_sf"/>
</dbReference>
<dbReference type="InterPro" id="IPR051610">
    <property type="entry name" value="GPI/OXD"/>
</dbReference>
<dbReference type="Pfam" id="PF07883">
    <property type="entry name" value="Cupin_2"/>
    <property type="match status" value="1"/>
</dbReference>
<dbReference type="EMBL" id="CP043494">
    <property type="protein sequence ID" value="WNG43353.1"/>
    <property type="molecule type" value="Genomic_DNA"/>
</dbReference>
<dbReference type="InterPro" id="IPR013096">
    <property type="entry name" value="Cupin_2"/>
</dbReference>
<evidence type="ECO:0000313" key="3">
    <source>
        <dbReference type="EMBL" id="WNG43353.1"/>
    </source>
</evidence>
<keyword evidence="4" id="KW-1185">Reference proteome</keyword>
<organism evidence="3 4">
    <name type="scientific">Archangium minus</name>
    <dbReference type="NCBI Taxonomy" id="83450"/>
    <lineage>
        <taxon>Bacteria</taxon>
        <taxon>Pseudomonadati</taxon>
        <taxon>Myxococcota</taxon>
        <taxon>Myxococcia</taxon>
        <taxon>Myxococcales</taxon>
        <taxon>Cystobacterineae</taxon>
        <taxon>Archangiaceae</taxon>
        <taxon>Archangium</taxon>
    </lineage>
</organism>
<dbReference type="SUPFAM" id="SSF51182">
    <property type="entry name" value="RmlC-like cupins"/>
    <property type="match status" value="1"/>
</dbReference>
<keyword evidence="1" id="KW-0479">Metal-binding</keyword>
<accession>A0ABY9WIB8</accession>
<evidence type="ECO:0000256" key="1">
    <source>
        <dbReference type="ARBA" id="ARBA00022723"/>
    </source>
</evidence>
<dbReference type="Proteomes" id="UP001611383">
    <property type="component" value="Chromosome"/>
</dbReference>
<feature type="domain" description="Cupin type-2" evidence="2">
    <location>
        <begin position="43"/>
        <end position="113"/>
    </location>
</feature>
<dbReference type="RefSeq" id="WP_395814115.1">
    <property type="nucleotide sequence ID" value="NZ_CP043494.1"/>
</dbReference>